<organism evidence="2 3">
    <name type="scientific">Polarella glacialis</name>
    <name type="common">Dinoflagellate</name>
    <dbReference type="NCBI Taxonomy" id="89957"/>
    <lineage>
        <taxon>Eukaryota</taxon>
        <taxon>Sar</taxon>
        <taxon>Alveolata</taxon>
        <taxon>Dinophyceae</taxon>
        <taxon>Suessiales</taxon>
        <taxon>Suessiaceae</taxon>
        <taxon>Polarella</taxon>
    </lineage>
</organism>
<protein>
    <submittedName>
        <fullName evidence="2">Uncharacterized protein</fullName>
    </submittedName>
</protein>
<gene>
    <name evidence="2" type="ORF">PGLA1383_LOCUS49017</name>
</gene>
<keyword evidence="3" id="KW-1185">Reference proteome</keyword>
<comment type="caution">
    <text evidence="2">The sequence shown here is derived from an EMBL/GenBank/DDBJ whole genome shotgun (WGS) entry which is preliminary data.</text>
</comment>
<reference evidence="2" key="1">
    <citation type="submission" date="2021-02" db="EMBL/GenBank/DDBJ databases">
        <authorList>
            <person name="Dougan E. K."/>
            <person name="Rhodes N."/>
            <person name="Thang M."/>
            <person name="Chan C."/>
        </authorList>
    </citation>
    <scope>NUCLEOTIDE SEQUENCE</scope>
</reference>
<dbReference type="Proteomes" id="UP000654075">
    <property type="component" value="Unassembled WGS sequence"/>
</dbReference>
<dbReference type="EMBL" id="CAJNNV010030632">
    <property type="protein sequence ID" value="CAE8633103.1"/>
    <property type="molecule type" value="Genomic_DNA"/>
</dbReference>
<proteinExistence type="predicted"/>
<evidence type="ECO:0000313" key="3">
    <source>
        <dbReference type="Proteomes" id="UP000654075"/>
    </source>
</evidence>
<evidence type="ECO:0000256" key="1">
    <source>
        <dbReference type="SAM" id="MobiDB-lite"/>
    </source>
</evidence>
<dbReference type="AlphaFoldDB" id="A0A813H672"/>
<accession>A0A813H672</accession>
<feature type="region of interest" description="Disordered" evidence="1">
    <location>
        <begin position="62"/>
        <end position="90"/>
    </location>
</feature>
<evidence type="ECO:0000313" key="2">
    <source>
        <dbReference type="EMBL" id="CAE8633103.1"/>
    </source>
</evidence>
<sequence>MMQPELEKQSKMRLTLVGTFQLAMFELRQVVLVEAKNRKLMAKISELGPVTEKLRMKFRDVKEGRAQGRPYGQPESELQQEERKQSRLVRQQTRALTATREGFHLSLARDEPVSYFWPQTMVGVQFVLIINRVLC</sequence>
<name>A0A813H672_POLGL</name>